<dbReference type="AlphaFoldDB" id="A0A444XZK8"/>
<evidence type="ECO:0000313" key="2">
    <source>
        <dbReference type="Proteomes" id="UP000289738"/>
    </source>
</evidence>
<organism evidence="1 2">
    <name type="scientific">Arachis hypogaea</name>
    <name type="common">Peanut</name>
    <dbReference type="NCBI Taxonomy" id="3818"/>
    <lineage>
        <taxon>Eukaryota</taxon>
        <taxon>Viridiplantae</taxon>
        <taxon>Streptophyta</taxon>
        <taxon>Embryophyta</taxon>
        <taxon>Tracheophyta</taxon>
        <taxon>Spermatophyta</taxon>
        <taxon>Magnoliopsida</taxon>
        <taxon>eudicotyledons</taxon>
        <taxon>Gunneridae</taxon>
        <taxon>Pentapetalae</taxon>
        <taxon>rosids</taxon>
        <taxon>fabids</taxon>
        <taxon>Fabales</taxon>
        <taxon>Fabaceae</taxon>
        <taxon>Papilionoideae</taxon>
        <taxon>50 kb inversion clade</taxon>
        <taxon>dalbergioids sensu lato</taxon>
        <taxon>Dalbergieae</taxon>
        <taxon>Pterocarpus clade</taxon>
        <taxon>Arachis</taxon>
    </lineage>
</organism>
<sequence length="161" mass="17613">MEGELRCEGKERTATACPTTALPIEPPNPPHLAASCRRHQQRWRREKEANARREREAFVLLLSCWRAGCRGSYCDELTAAEGPPPSVEIRRRLGRCRRNRACTRGCWSGSPLLQAPLHLWLPGSRIEVAVLLPPPLPGFLVNGYGAVVAGATTGAAATCFS</sequence>
<comment type="caution">
    <text evidence="1">The sequence shown here is derived from an EMBL/GenBank/DDBJ whole genome shotgun (WGS) entry which is preliminary data.</text>
</comment>
<reference evidence="1 2" key="1">
    <citation type="submission" date="2019-01" db="EMBL/GenBank/DDBJ databases">
        <title>Sequencing of cultivated peanut Arachis hypogaea provides insights into genome evolution and oil improvement.</title>
        <authorList>
            <person name="Chen X."/>
        </authorList>
    </citation>
    <scope>NUCLEOTIDE SEQUENCE [LARGE SCALE GENOMIC DNA]</scope>
    <source>
        <strain evidence="2">cv. Fuhuasheng</strain>
        <tissue evidence="1">Leaves</tissue>
    </source>
</reference>
<dbReference type="EMBL" id="SDMP01000018">
    <property type="protein sequence ID" value="RYQ95118.1"/>
    <property type="molecule type" value="Genomic_DNA"/>
</dbReference>
<gene>
    <name evidence="1" type="ORF">Ahy_B08g090147</name>
</gene>
<accession>A0A444XZK8</accession>
<name>A0A444XZK8_ARAHY</name>
<protein>
    <submittedName>
        <fullName evidence="1">Uncharacterized protein</fullName>
    </submittedName>
</protein>
<dbReference type="Proteomes" id="UP000289738">
    <property type="component" value="Chromosome B08"/>
</dbReference>
<keyword evidence="2" id="KW-1185">Reference proteome</keyword>
<proteinExistence type="predicted"/>
<evidence type="ECO:0000313" key="1">
    <source>
        <dbReference type="EMBL" id="RYQ95118.1"/>
    </source>
</evidence>